<dbReference type="InterPro" id="IPR038763">
    <property type="entry name" value="DHH_sf"/>
</dbReference>
<feature type="domain" description="DHHA1" evidence="1">
    <location>
        <begin position="289"/>
        <end position="335"/>
    </location>
</feature>
<gene>
    <name evidence="2" type="ORF">MNB_SV-12-475</name>
</gene>
<dbReference type="PANTHER" id="PTHR42146">
    <property type="entry name" value="3',5'-CYCLIC-NUCLEOTIDE PHOSPHODIESTERASE"/>
    <property type="match status" value="1"/>
</dbReference>
<dbReference type="SUPFAM" id="SSF64182">
    <property type="entry name" value="DHH phosphoesterases"/>
    <property type="match status" value="1"/>
</dbReference>
<evidence type="ECO:0000313" key="2">
    <source>
        <dbReference type="EMBL" id="SFV52242.1"/>
    </source>
</evidence>
<sequence>MHIYHLSHIDLDGYGCQYLSTNCFSTIECYNANYGPEVKARLEEAIKAIKRQKFLNHDEHQEHIILITDLNLTTKEANWLEREAKKVGAKIQLLDHHISGEKTAEQFIWYKLDTTKSATLITYEWLQKHHNFDKENSYATVVKAINAIDIWLSDDELFEFGKVGLGMISGAREINRVLFPAEDRELKLSLIESMRDYVTKENGHIELDDSLHQLKKSFFKQEKDNTKDNLVALYVTKLLSRDKQRFIIEYRGYKGMLGYNLGNTSILGNTFLVENPDFDFYMDINFRGNFSLRSNNKLDVSKMATEIGNGGGHPNASGGKIKEYKDSFIYSEIKAFVQDYIDEKIATLKNGG</sequence>
<dbReference type="GO" id="GO:0003676">
    <property type="term" value="F:nucleic acid binding"/>
    <property type="evidence" value="ECO:0007669"/>
    <property type="project" value="InterPro"/>
</dbReference>
<evidence type="ECO:0000259" key="1">
    <source>
        <dbReference type="Pfam" id="PF02272"/>
    </source>
</evidence>
<dbReference type="InterPro" id="IPR052968">
    <property type="entry name" value="Nucleotide_metab_enz"/>
</dbReference>
<proteinExistence type="predicted"/>
<protein>
    <submittedName>
        <fullName evidence="2">3'-to-5' oligoribonuclease B, Bacillus type</fullName>
    </submittedName>
</protein>
<dbReference type="InterPro" id="IPR003156">
    <property type="entry name" value="DHHA1_dom"/>
</dbReference>
<dbReference type="EMBL" id="FPHE01000029">
    <property type="protein sequence ID" value="SFV52242.1"/>
    <property type="molecule type" value="Genomic_DNA"/>
</dbReference>
<reference evidence="2" key="1">
    <citation type="submission" date="2016-10" db="EMBL/GenBank/DDBJ databases">
        <authorList>
            <person name="de Groot N.N."/>
        </authorList>
    </citation>
    <scope>NUCLEOTIDE SEQUENCE</scope>
</reference>
<organism evidence="2">
    <name type="scientific">hydrothermal vent metagenome</name>
    <dbReference type="NCBI Taxonomy" id="652676"/>
    <lineage>
        <taxon>unclassified sequences</taxon>
        <taxon>metagenomes</taxon>
        <taxon>ecological metagenomes</taxon>
    </lineage>
</organism>
<dbReference type="PANTHER" id="PTHR42146:SF1">
    <property type="entry name" value="OLIGORIBONUCLEASE NRNB"/>
    <property type="match status" value="1"/>
</dbReference>
<dbReference type="AlphaFoldDB" id="A0A1W1BFF8"/>
<dbReference type="Gene3D" id="3.10.310.30">
    <property type="match status" value="1"/>
</dbReference>
<accession>A0A1W1BFF8</accession>
<dbReference type="Pfam" id="PF02272">
    <property type="entry name" value="DHHA1"/>
    <property type="match status" value="1"/>
</dbReference>
<name>A0A1W1BFF8_9ZZZZ</name>
<dbReference type="Gene3D" id="3.90.1640.10">
    <property type="entry name" value="inorganic pyrophosphatase (n-terminal core)"/>
    <property type="match status" value="1"/>
</dbReference>